<dbReference type="RefSeq" id="WP_377831549.1">
    <property type="nucleotide sequence ID" value="NZ_JBHRSK010000003.1"/>
</dbReference>
<comment type="caution">
    <text evidence="1">The sequence shown here is derived from an EMBL/GenBank/DDBJ whole genome shotgun (WGS) entry which is preliminary data.</text>
</comment>
<name>A0ABV7AD88_9RHOB</name>
<organism evidence="1 2">
    <name type="scientific">Acidimangrovimonas pyrenivorans</name>
    <dbReference type="NCBI Taxonomy" id="2030798"/>
    <lineage>
        <taxon>Bacteria</taxon>
        <taxon>Pseudomonadati</taxon>
        <taxon>Pseudomonadota</taxon>
        <taxon>Alphaproteobacteria</taxon>
        <taxon>Rhodobacterales</taxon>
        <taxon>Paracoccaceae</taxon>
        <taxon>Acidimangrovimonas</taxon>
    </lineage>
</organism>
<dbReference type="EMBL" id="JBHRSK010000003">
    <property type="protein sequence ID" value="MFC2966918.1"/>
    <property type="molecule type" value="Genomic_DNA"/>
</dbReference>
<accession>A0ABV7AD88</accession>
<evidence type="ECO:0000313" key="2">
    <source>
        <dbReference type="Proteomes" id="UP001595443"/>
    </source>
</evidence>
<gene>
    <name evidence="1" type="ORF">ACFOES_02325</name>
</gene>
<reference evidence="2" key="1">
    <citation type="journal article" date="2019" name="Int. J. Syst. Evol. Microbiol.">
        <title>The Global Catalogue of Microorganisms (GCM) 10K type strain sequencing project: providing services to taxonomists for standard genome sequencing and annotation.</title>
        <authorList>
            <consortium name="The Broad Institute Genomics Platform"/>
            <consortium name="The Broad Institute Genome Sequencing Center for Infectious Disease"/>
            <person name="Wu L."/>
            <person name="Ma J."/>
        </authorList>
    </citation>
    <scope>NUCLEOTIDE SEQUENCE [LARGE SCALE GENOMIC DNA]</scope>
    <source>
        <strain evidence="2">KCTC 62192</strain>
    </source>
</reference>
<protein>
    <submittedName>
        <fullName evidence="1">Uncharacterized protein</fullName>
    </submittedName>
</protein>
<sequence length="95" mass="9925">MALAPAEMQVVLRTEGRAPEVFIKMAAAPTREFAAFTAAHVGDVVHVTVCGKEITAPVLRGKIPGGTIRLAMPDMNLANTIADQLKGTAPCPATK</sequence>
<evidence type="ECO:0000313" key="1">
    <source>
        <dbReference type="EMBL" id="MFC2966918.1"/>
    </source>
</evidence>
<dbReference type="Gene3D" id="3.30.1360.200">
    <property type="match status" value="1"/>
</dbReference>
<keyword evidence="2" id="KW-1185">Reference proteome</keyword>
<proteinExistence type="predicted"/>
<dbReference type="Proteomes" id="UP001595443">
    <property type="component" value="Unassembled WGS sequence"/>
</dbReference>